<sequence>MKWINCQGDKSVGHMLSKGAKAFCRAARRFLCCFPAARAREEKLEKDNKDLKTKMKVKEEEIFYLISGQMLSEGTKAIGPVILEKTGLAAENVALAAENAALAPQNVALAAENAALAPENIDLAAEITALTAEKAAVTAKDAALTAELLAQARENIALASEITTLTAQKVALTAYSAGQVPEIAVLIAETTALIAEKAALVGYNSGLNARNDKLKRQQKALCAALAKDNGAARAALEKQNMTLTKKINPSALQLLRDTFILANTEKTIETARAKEEDLETKLEDLKMTLKVDQEARFKQREDLIIQIIETEEKLFIEQQEGKLTKQNTELQELALKSDENEAKVKKQRKQEKEQLEREKKEREELKKTEKEEREELKKTEKKEKKEWIERKKREKKESEKEEKEREKLMKREKKETEEKEREKLMMREKKERSRAICLELQRTLSDVLVVKPGLAPEIAALAAESAALAAEKAIVAPDKATLAAENATLSPENTALTAENAELAAKNVALAAENTVLTAEKAALAAEIAHLTACNVAVAAKTAAGDAEKIAQDAEIAALDAETAALAAEIGAQAPTITFLVSEIAALAAEIAALTAEKAALTEVNIILERQLDVLLAARSEDNTAEVVALTEQNITLTKEMDYITVKLCWTTFELTLRETALETARARQEKLEQEIEDVKMTMKVEQEASLNQREDMINQIRETKEKLFIEQRRCPSRAVALMGWIQESSADVSATQSELISPVTAVRAAHGKIARHLHTAARPPGHERESTELVIRTLPAHPAGPLHPRTQSLICC</sequence>
<reference evidence="3" key="1">
    <citation type="submission" date="2020-03" db="EMBL/GenBank/DDBJ databases">
        <authorList>
            <person name="Weist P."/>
        </authorList>
    </citation>
    <scope>NUCLEOTIDE SEQUENCE</scope>
</reference>
<evidence type="ECO:0000313" key="3">
    <source>
        <dbReference type="EMBL" id="CAB1440814.1"/>
    </source>
</evidence>
<gene>
    <name evidence="3" type="ORF">PLEPLA_LOCUS28605</name>
</gene>
<accession>A0A9N7YQN3</accession>
<name>A0A9N7YQN3_PLEPL</name>
<dbReference type="EMBL" id="CADEAL010002520">
    <property type="protein sequence ID" value="CAB1440814.1"/>
    <property type="molecule type" value="Genomic_DNA"/>
</dbReference>
<protein>
    <submittedName>
        <fullName evidence="3">Uncharacterized protein</fullName>
    </submittedName>
</protein>
<evidence type="ECO:0000256" key="1">
    <source>
        <dbReference type="SAM" id="Coils"/>
    </source>
</evidence>
<keyword evidence="4" id="KW-1185">Reference proteome</keyword>
<feature type="region of interest" description="Disordered" evidence="2">
    <location>
        <begin position="339"/>
        <end position="421"/>
    </location>
</feature>
<comment type="caution">
    <text evidence="3">The sequence shown here is derived from an EMBL/GenBank/DDBJ whole genome shotgun (WGS) entry which is preliminary data.</text>
</comment>
<evidence type="ECO:0000256" key="2">
    <source>
        <dbReference type="SAM" id="MobiDB-lite"/>
    </source>
</evidence>
<dbReference type="AlphaFoldDB" id="A0A9N7YQN3"/>
<feature type="coiled-coil region" evidence="1">
    <location>
        <begin position="655"/>
        <end position="689"/>
    </location>
</feature>
<evidence type="ECO:0000313" key="4">
    <source>
        <dbReference type="Proteomes" id="UP001153269"/>
    </source>
</evidence>
<organism evidence="3 4">
    <name type="scientific">Pleuronectes platessa</name>
    <name type="common">European plaice</name>
    <dbReference type="NCBI Taxonomy" id="8262"/>
    <lineage>
        <taxon>Eukaryota</taxon>
        <taxon>Metazoa</taxon>
        <taxon>Chordata</taxon>
        <taxon>Craniata</taxon>
        <taxon>Vertebrata</taxon>
        <taxon>Euteleostomi</taxon>
        <taxon>Actinopterygii</taxon>
        <taxon>Neopterygii</taxon>
        <taxon>Teleostei</taxon>
        <taxon>Neoteleostei</taxon>
        <taxon>Acanthomorphata</taxon>
        <taxon>Carangaria</taxon>
        <taxon>Pleuronectiformes</taxon>
        <taxon>Pleuronectoidei</taxon>
        <taxon>Pleuronectidae</taxon>
        <taxon>Pleuronectes</taxon>
    </lineage>
</organism>
<keyword evidence="1" id="KW-0175">Coiled coil</keyword>
<feature type="coiled-coil region" evidence="1">
    <location>
        <begin position="577"/>
        <end position="611"/>
    </location>
</feature>
<proteinExistence type="predicted"/>
<dbReference type="Proteomes" id="UP001153269">
    <property type="component" value="Unassembled WGS sequence"/>
</dbReference>